<feature type="transmembrane region" description="Helical" evidence="1">
    <location>
        <begin position="50"/>
        <end position="70"/>
    </location>
</feature>
<gene>
    <name evidence="2" type="primary">yorfb</name>
</gene>
<name>P72493_STREE</name>
<evidence type="ECO:0000256" key="1">
    <source>
        <dbReference type="SAM" id="Phobius"/>
    </source>
</evidence>
<dbReference type="EMBL" id="Z79691">
    <property type="protein sequence ID" value="CAB01930.1"/>
    <property type="molecule type" value="Genomic_DNA"/>
</dbReference>
<reference evidence="2" key="1">
    <citation type="submission" date="1996-08" db="EMBL/GenBank/DDBJ databases">
        <title>Sequence of a genetic region of Streptococcus pneumoniae similar to the DCW region in Escherichia coli, Bacillus subtilis and Haemophilus influenzae.</title>
        <authorList>
            <person name="Palmen R."/>
            <person name="Mallet O."/>
            <person name="Berroy P.J.M."/>
            <person name="Trombe M.C."/>
        </authorList>
    </citation>
    <scope>NUCLEOTIDE SEQUENCE</scope>
    <source>
        <strain evidence="2">Cp5500</strain>
    </source>
</reference>
<keyword evidence="1" id="KW-1133">Transmembrane helix</keyword>
<protein>
    <submittedName>
        <fullName evidence="2">OrfB</fullName>
    </submittedName>
</protein>
<dbReference type="AlphaFoldDB" id="P72493"/>
<organism evidence="2">
    <name type="scientific">Streptococcus pneumoniae</name>
    <dbReference type="NCBI Taxonomy" id="1313"/>
    <lineage>
        <taxon>Bacteria</taxon>
        <taxon>Bacillati</taxon>
        <taxon>Bacillota</taxon>
        <taxon>Bacilli</taxon>
        <taxon>Lactobacillales</taxon>
        <taxon>Streptococcaceae</taxon>
        <taxon>Streptococcus</taxon>
    </lineage>
</organism>
<evidence type="ECO:0000313" key="2">
    <source>
        <dbReference type="EMBL" id="CAB01930.1"/>
    </source>
</evidence>
<proteinExistence type="predicted"/>
<keyword evidence="1" id="KW-0812">Transmembrane</keyword>
<accession>P72493</accession>
<keyword evidence="1" id="KW-0472">Membrane</keyword>
<sequence length="152" mass="17282">MKKEKKQLRYPGLKAGSIYGTVIFFIIPLIDTLTSENPNFISSLLNTKHIFKTILGAFFFGVMIHIVDSLRIARAKKDRIRRYLMKSLARLLIIHVFISIFLFFALISGAVSHTVLLLLLLFLPALNKGLEKNGYLSSTQPSSFSSYPFHNF</sequence>
<feature type="transmembrane region" description="Helical" evidence="1">
    <location>
        <begin position="91"/>
        <end position="123"/>
    </location>
</feature>
<feature type="transmembrane region" description="Helical" evidence="1">
    <location>
        <begin position="12"/>
        <end position="30"/>
    </location>
</feature>